<dbReference type="GO" id="GO:0035006">
    <property type="term" value="P:melanization defense response"/>
    <property type="evidence" value="ECO:0007669"/>
    <property type="project" value="UniProtKB-ARBA"/>
</dbReference>
<dbReference type="InterPro" id="IPR001806">
    <property type="entry name" value="Small_GTPase"/>
</dbReference>
<keyword evidence="2" id="KW-0342">GTP-binding</keyword>
<comment type="caution">
    <text evidence="3">The sequence shown here is derived from an EMBL/GenBank/DDBJ whole genome shotgun (WGS) entry which is preliminary data.</text>
</comment>
<dbReference type="GO" id="GO:0001667">
    <property type="term" value="P:ameboidal-type cell migration"/>
    <property type="evidence" value="ECO:0007669"/>
    <property type="project" value="UniProtKB-ARBA"/>
</dbReference>
<sequence length="117" mass="12822">ADFDSIRPLCYGRTDVFLLCFSVVSPESFAALHRKWAPEIRRHCGTGPVPPIILVGTQCDLRHDVRVLIELDGLGETPISTRMGRAAATALGAVAYIECSALTQKNLKVSFCFVCRN</sequence>
<evidence type="ECO:0000313" key="4">
    <source>
        <dbReference type="Proteomes" id="UP001329430"/>
    </source>
</evidence>
<dbReference type="PRINTS" id="PR00449">
    <property type="entry name" value="RASTRNSFRMNG"/>
</dbReference>
<dbReference type="AlphaFoldDB" id="A0AAN7V6K3"/>
<dbReference type="GO" id="GO:0003924">
    <property type="term" value="F:GTPase activity"/>
    <property type="evidence" value="ECO:0007669"/>
    <property type="project" value="InterPro"/>
</dbReference>
<dbReference type="PANTHER" id="PTHR24072">
    <property type="entry name" value="RHO FAMILY GTPASE"/>
    <property type="match status" value="1"/>
</dbReference>
<dbReference type="GO" id="GO:0005525">
    <property type="term" value="F:GTP binding"/>
    <property type="evidence" value="ECO:0007669"/>
    <property type="project" value="UniProtKB-KW"/>
</dbReference>
<keyword evidence="4" id="KW-1185">Reference proteome</keyword>
<dbReference type="PROSITE" id="PS51419">
    <property type="entry name" value="RAB"/>
    <property type="match status" value="1"/>
</dbReference>
<dbReference type="InterPro" id="IPR003578">
    <property type="entry name" value="Small_GTPase_Rho"/>
</dbReference>
<dbReference type="GO" id="GO:0022412">
    <property type="term" value="P:cellular process involved in reproduction in multicellular organism"/>
    <property type="evidence" value="ECO:0007669"/>
    <property type="project" value="UniProtKB-ARBA"/>
</dbReference>
<dbReference type="PROSITE" id="PS51421">
    <property type="entry name" value="RAS"/>
    <property type="match status" value="1"/>
</dbReference>
<dbReference type="EMBL" id="JAVRBK010000177">
    <property type="protein sequence ID" value="KAK5637744.1"/>
    <property type="molecule type" value="Genomic_DNA"/>
</dbReference>
<dbReference type="GO" id="GO:0035099">
    <property type="term" value="P:hemocyte migration"/>
    <property type="evidence" value="ECO:0007669"/>
    <property type="project" value="UniProtKB-ARBA"/>
</dbReference>
<dbReference type="PROSITE" id="PS51420">
    <property type="entry name" value="RHO"/>
    <property type="match status" value="1"/>
</dbReference>
<accession>A0AAN7V6K3</accession>
<proteinExistence type="predicted"/>
<keyword evidence="1" id="KW-0547">Nucleotide-binding</keyword>
<organism evidence="3 4">
    <name type="scientific">Pyrocoelia pectoralis</name>
    <dbReference type="NCBI Taxonomy" id="417401"/>
    <lineage>
        <taxon>Eukaryota</taxon>
        <taxon>Metazoa</taxon>
        <taxon>Ecdysozoa</taxon>
        <taxon>Arthropoda</taxon>
        <taxon>Hexapoda</taxon>
        <taxon>Insecta</taxon>
        <taxon>Pterygota</taxon>
        <taxon>Neoptera</taxon>
        <taxon>Endopterygota</taxon>
        <taxon>Coleoptera</taxon>
        <taxon>Polyphaga</taxon>
        <taxon>Elateriformia</taxon>
        <taxon>Elateroidea</taxon>
        <taxon>Lampyridae</taxon>
        <taxon>Lampyrinae</taxon>
        <taxon>Pyrocoelia</taxon>
    </lineage>
</organism>
<name>A0AAN7V6K3_9COLE</name>
<evidence type="ECO:0000313" key="3">
    <source>
        <dbReference type="EMBL" id="KAK5637744.1"/>
    </source>
</evidence>
<evidence type="ECO:0000256" key="1">
    <source>
        <dbReference type="ARBA" id="ARBA00022741"/>
    </source>
</evidence>
<evidence type="ECO:0000256" key="2">
    <source>
        <dbReference type="ARBA" id="ARBA00023134"/>
    </source>
</evidence>
<dbReference type="Proteomes" id="UP001329430">
    <property type="component" value="Unassembled WGS sequence"/>
</dbReference>
<feature type="non-terminal residue" evidence="3">
    <location>
        <position position="1"/>
    </location>
</feature>
<gene>
    <name evidence="3" type="ORF">RI129_000075</name>
</gene>
<dbReference type="Pfam" id="PF00071">
    <property type="entry name" value="Ras"/>
    <property type="match status" value="1"/>
</dbReference>
<dbReference type="Gene3D" id="3.40.50.300">
    <property type="entry name" value="P-loop containing nucleotide triphosphate hydrolases"/>
    <property type="match status" value="1"/>
</dbReference>
<dbReference type="GO" id="GO:0003006">
    <property type="term" value="P:developmental process involved in reproduction"/>
    <property type="evidence" value="ECO:0007669"/>
    <property type="project" value="UniProtKB-ARBA"/>
</dbReference>
<dbReference type="SMART" id="SM00174">
    <property type="entry name" value="RHO"/>
    <property type="match status" value="1"/>
</dbReference>
<protein>
    <submittedName>
        <fullName evidence="3">Uncharacterized protein</fullName>
    </submittedName>
</protein>
<dbReference type="InterPro" id="IPR027417">
    <property type="entry name" value="P-loop_NTPase"/>
</dbReference>
<dbReference type="SUPFAM" id="SSF52540">
    <property type="entry name" value="P-loop containing nucleoside triphosphate hydrolases"/>
    <property type="match status" value="1"/>
</dbReference>
<dbReference type="GO" id="GO:0007264">
    <property type="term" value="P:small GTPase-mediated signal transduction"/>
    <property type="evidence" value="ECO:0007669"/>
    <property type="project" value="InterPro"/>
</dbReference>
<reference evidence="3 4" key="1">
    <citation type="journal article" date="2024" name="Insects">
        <title>An Improved Chromosome-Level Genome Assembly of the Firefly Pyrocoelia pectoralis.</title>
        <authorList>
            <person name="Fu X."/>
            <person name="Meyer-Rochow V.B."/>
            <person name="Ballantyne L."/>
            <person name="Zhu X."/>
        </authorList>
    </citation>
    <scope>NUCLEOTIDE SEQUENCE [LARGE SCALE GENOMIC DNA]</scope>
    <source>
        <strain evidence="3">XCY_ONT2</strain>
    </source>
</reference>